<dbReference type="NCBIfam" id="TIGR03534">
    <property type="entry name" value="RF_mod_PrmC"/>
    <property type="match status" value="1"/>
</dbReference>
<evidence type="ECO:0000259" key="6">
    <source>
        <dbReference type="Pfam" id="PF05175"/>
    </source>
</evidence>
<dbReference type="HAMAP" id="MF_02126">
    <property type="entry name" value="RF_methyltr_PrmC"/>
    <property type="match status" value="1"/>
</dbReference>
<dbReference type="Pfam" id="PF17827">
    <property type="entry name" value="PrmC_N"/>
    <property type="match status" value="1"/>
</dbReference>
<feature type="binding site" evidence="5">
    <location>
        <position position="189"/>
    </location>
    <ligand>
        <name>S-adenosyl-L-methionine</name>
        <dbReference type="ChEBI" id="CHEBI:59789"/>
    </ligand>
</feature>
<comment type="caution">
    <text evidence="5">Lacks conserved residue(s) required for the propagation of feature annotation.</text>
</comment>
<evidence type="ECO:0000256" key="2">
    <source>
        <dbReference type="ARBA" id="ARBA00022679"/>
    </source>
</evidence>
<keyword evidence="2 5" id="KW-0808">Transferase</keyword>
<evidence type="ECO:0000259" key="7">
    <source>
        <dbReference type="Pfam" id="PF17827"/>
    </source>
</evidence>
<dbReference type="AlphaFoldDB" id="A0A1G7IAQ9"/>
<evidence type="ECO:0000313" key="8">
    <source>
        <dbReference type="EMBL" id="SDF09782.1"/>
    </source>
</evidence>
<comment type="similarity">
    <text evidence="5">Belongs to the protein N5-glutamine methyltransferase family. PrmC subfamily.</text>
</comment>
<dbReference type="Pfam" id="PF05175">
    <property type="entry name" value="MTS"/>
    <property type="match status" value="1"/>
</dbReference>
<dbReference type="GO" id="GO:0003676">
    <property type="term" value="F:nucleic acid binding"/>
    <property type="evidence" value="ECO:0007669"/>
    <property type="project" value="InterPro"/>
</dbReference>
<dbReference type="Proteomes" id="UP000199355">
    <property type="component" value="Unassembled WGS sequence"/>
</dbReference>
<accession>A0A1G7IAQ9</accession>
<evidence type="ECO:0000256" key="3">
    <source>
        <dbReference type="ARBA" id="ARBA00022691"/>
    </source>
</evidence>
<feature type="binding site" evidence="5">
    <location>
        <begin position="121"/>
        <end position="125"/>
    </location>
    <ligand>
        <name>S-adenosyl-L-methionine</name>
        <dbReference type="ChEBI" id="CHEBI:59789"/>
    </ligand>
</feature>
<dbReference type="EC" id="2.1.1.297" evidence="5"/>
<evidence type="ECO:0000313" key="9">
    <source>
        <dbReference type="Proteomes" id="UP000199355"/>
    </source>
</evidence>
<dbReference type="PROSITE" id="PS00092">
    <property type="entry name" value="N6_MTASE"/>
    <property type="match status" value="1"/>
</dbReference>
<feature type="binding site" evidence="5">
    <location>
        <position position="144"/>
    </location>
    <ligand>
        <name>S-adenosyl-L-methionine</name>
        <dbReference type="ChEBI" id="CHEBI:59789"/>
    </ligand>
</feature>
<dbReference type="Gene3D" id="1.10.8.10">
    <property type="entry name" value="DNA helicase RuvA subunit, C-terminal domain"/>
    <property type="match status" value="1"/>
</dbReference>
<gene>
    <name evidence="5" type="primary">prmC</name>
    <name evidence="8" type="ORF">SAMN05192586_101218</name>
</gene>
<sequence>MRLGDYLVLAGRRLHKAGADSPRLCAQALAEAALGLSRLECVLAAQRELTAGELAVLDALMDRRATGEPLAYITGHKEFYGLDFLVAPQTLIPRPETELLVDAALELLPDPHTALRFADLGAGCGCIGLTLAHSRPLWRGLALDLSAAALAVAQANALRLGLADRVRPVRADLFAAPLQPESCGLVVSNPPYVAAAERPQVMQTVLRFEPHTALFSPENGLAHLRAVALAAARALRPGGFVLLEHGAAQGPCVQALLREAGFAAPATRQDLAGLDRCTYGQKGIG</sequence>
<feature type="binding site" evidence="5">
    <location>
        <begin position="189"/>
        <end position="192"/>
    </location>
    <ligand>
        <name>substrate</name>
    </ligand>
</feature>
<evidence type="ECO:0000256" key="1">
    <source>
        <dbReference type="ARBA" id="ARBA00022603"/>
    </source>
</evidence>
<dbReference type="Gene3D" id="3.40.50.150">
    <property type="entry name" value="Vaccinia Virus protein VP39"/>
    <property type="match status" value="1"/>
</dbReference>
<evidence type="ECO:0000256" key="5">
    <source>
        <dbReference type="HAMAP-Rule" id="MF_02126"/>
    </source>
</evidence>
<keyword evidence="3 5" id="KW-0949">S-adenosyl-L-methionine</keyword>
<proteinExistence type="inferred from homology"/>
<dbReference type="PANTHER" id="PTHR18895">
    <property type="entry name" value="HEMK METHYLTRANSFERASE"/>
    <property type="match status" value="1"/>
</dbReference>
<reference evidence="9" key="1">
    <citation type="submission" date="2016-10" db="EMBL/GenBank/DDBJ databases">
        <authorList>
            <person name="Varghese N."/>
            <person name="Submissions S."/>
        </authorList>
    </citation>
    <scope>NUCLEOTIDE SEQUENCE [LARGE SCALE GENOMIC DNA]</scope>
    <source>
        <strain evidence="9">KHC7</strain>
    </source>
</reference>
<keyword evidence="9" id="KW-1185">Reference proteome</keyword>
<dbReference type="SUPFAM" id="SSF53335">
    <property type="entry name" value="S-adenosyl-L-methionine-dependent methyltransferases"/>
    <property type="match status" value="1"/>
</dbReference>
<dbReference type="InterPro" id="IPR050320">
    <property type="entry name" value="N5-glutamine_MTase"/>
</dbReference>
<feature type="domain" description="Methyltransferase small" evidence="6">
    <location>
        <begin position="106"/>
        <end position="206"/>
    </location>
</feature>
<dbReference type="GO" id="GO:0102559">
    <property type="term" value="F:peptide chain release factor N(5)-glutamine methyltransferase activity"/>
    <property type="evidence" value="ECO:0007669"/>
    <property type="project" value="UniProtKB-EC"/>
</dbReference>
<comment type="function">
    <text evidence="5">Methylates the class 1 translation termination release factors RF1/PrfA and RF2/PrfB on the glutamine residue of the universally conserved GGQ motif.</text>
</comment>
<dbReference type="STRING" id="571438.SAMN05192586_101218"/>
<comment type="catalytic activity">
    <reaction evidence="4 5">
        <text>L-glutaminyl-[peptide chain release factor] + S-adenosyl-L-methionine = N(5)-methyl-L-glutaminyl-[peptide chain release factor] + S-adenosyl-L-homocysteine + H(+)</text>
        <dbReference type="Rhea" id="RHEA:42896"/>
        <dbReference type="Rhea" id="RHEA-COMP:10271"/>
        <dbReference type="Rhea" id="RHEA-COMP:10272"/>
        <dbReference type="ChEBI" id="CHEBI:15378"/>
        <dbReference type="ChEBI" id="CHEBI:30011"/>
        <dbReference type="ChEBI" id="CHEBI:57856"/>
        <dbReference type="ChEBI" id="CHEBI:59789"/>
        <dbReference type="ChEBI" id="CHEBI:61891"/>
        <dbReference type="EC" id="2.1.1.297"/>
    </reaction>
</comment>
<dbReference type="InterPro" id="IPR002052">
    <property type="entry name" value="DNA_methylase_N6_adenine_CS"/>
</dbReference>
<name>A0A1G7IAQ9_9BACT</name>
<dbReference type="PANTHER" id="PTHR18895:SF74">
    <property type="entry name" value="MTRF1L RELEASE FACTOR GLUTAMINE METHYLTRANSFERASE"/>
    <property type="match status" value="1"/>
</dbReference>
<feature type="domain" description="Release factor glutamine methyltransferase N-terminal" evidence="7">
    <location>
        <begin position="8"/>
        <end position="75"/>
    </location>
</feature>
<dbReference type="InterPro" id="IPR029063">
    <property type="entry name" value="SAM-dependent_MTases_sf"/>
</dbReference>
<dbReference type="RefSeq" id="WP_092152473.1">
    <property type="nucleotide sequence ID" value="NZ_FNBX01000001.1"/>
</dbReference>
<dbReference type="EMBL" id="FNBX01000001">
    <property type="protein sequence ID" value="SDF09782.1"/>
    <property type="molecule type" value="Genomic_DNA"/>
</dbReference>
<dbReference type="InterPro" id="IPR007848">
    <property type="entry name" value="Small_mtfrase_dom"/>
</dbReference>
<protein>
    <recommendedName>
        <fullName evidence="5">Release factor glutamine methyltransferase</fullName>
        <shortName evidence="5">RF MTase</shortName>
        <ecNumber evidence="5">2.1.1.297</ecNumber>
    </recommendedName>
    <alternativeName>
        <fullName evidence="5">N5-glutamine methyltransferase PrmC</fullName>
    </alternativeName>
    <alternativeName>
        <fullName evidence="5">Protein-(glutamine-N5) MTase PrmC</fullName>
    </alternativeName>
    <alternativeName>
        <fullName evidence="5">Protein-glutamine N-methyltransferase PrmC</fullName>
    </alternativeName>
</protein>
<dbReference type="InterPro" id="IPR040758">
    <property type="entry name" value="PrmC_N"/>
</dbReference>
<dbReference type="GO" id="GO:0032259">
    <property type="term" value="P:methylation"/>
    <property type="evidence" value="ECO:0007669"/>
    <property type="project" value="UniProtKB-KW"/>
</dbReference>
<organism evidence="8 9">
    <name type="scientific">Desulfovibrio legallii</name>
    <dbReference type="NCBI Taxonomy" id="571438"/>
    <lineage>
        <taxon>Bacteria</taxon>
        <taxon>Pseudomonadati</taxon>
        <taxon>Thermodesulfobacteriota</taxon>
        <taxon>Desulfovibrionia</taxon>
        <taxon>Desulfovibrionales</taxon>
        <taxon>Desulfovibrionaceae</taxon>
        <taxon>Desulfovibrio</taxon>
    </lineage>
</organism>
<dbReference type="NCBIfam" id="TIGR00536">
    <property type="entry name" value="hemK_fam"/>
    <property type="match status" value="1"/>
</dbReference>
<dbReference type="InterPro" id="IPR004556">
    <property type="entry name" value="HemK-like"/>
</dbReference>
<evidence type="ECO:0000256" key="4">
    <source>
        <dbReference type="ARBA" id="ARBA00048391"/>
    </source>
</evidence>
<dbReference type="InterPro" id="IPR019874">
    <property type="entry name" value="RF_methyltr_PrmC"/>
</dbReference>
<keyword evidence="1 5" id="KW-0489">Methyltransferase</keyword>
<dbReference type="OrthoDB" id="9800643at2"/>